<organism evidence="1 2">
    <name type="scientific">Podila verticillata NRRL 6337</name>
    <dbReference type="NCBI Taxonomy" id="1069443"/>
    <lineage>
        <taxon>Eukaryota</taxon>
        <taxon>Fungi</taxon>
        <taxon>Fungi incertae sedis</taxon>
        <taxon>Mucoromycota</taxon>
        <taxon>Mortierellomycotina</taxon>
        <taxon>Mortierellomycetes</taxon>
        <taxon>Mortierellales</taxon>
        <taxon>Mortierellaceae</taxon>
        <taxon>Podila</taxon>
    </lineage>
</organism>
<keyword evidence="2" id="KW-1185">Reference proteome</keyword>
<proteinExistence type="predicted"/>
<gene>
    <name evidence="1" type="ORF">MVEG_11008</name>
</gene>
<name>A0A086TLZ3_9FUNG</name>
<evidence type="ECO:0000313" key="2">
    <source>
        <dbReference type="Proteomes" id="UP000243308"/>
    </source>
</evidence>
<evidence type="ECO:0000313" key="1">
    <source>
        <dbReference type="EMBL" id="KFH62970.1"/>
    </source>
</evidence>
<dbReference type="Proteomes" id="UP000243308">
    <property type="component" value="Unassembled WGS sequence"/>
</dbReference>
<reference evidence="1 2" key="1">
    <citation type="submission" date="2011-02" db="EMBL/GenBank/DDBJ databases">
        <title>The Genome Sequence of Mortierella verticillata NRRL 6337.</title>
        <authorList>
            <consortium name="The Broad Institute Genome Sequencing Platform"/>
            <person name="Russ C."/>
            <person name="Cuomo C."/>
            <person name="Burger G."/>
            <person name="Gray M.W."/>
            <person name="Holland P.W.H."/>
            <person name="King N."/>
            <person name="Lang F.B.F."/>
            <person name="Roger A.J."/>
            <person name="Ruiz-Trillo I."/>
            <person name="Young S.K."/>
            <person name="Zeng Q."/>
            <person name="Gargeya S."/>
            <person name="Alvarado L."/>
            <person name="Berlin A."/>
            <person name="Chapman S.B."/>
            <person name="Chen Z."/>
            <person name="Freedman E."/>
            <person name="Gellesch M."/>
            <person name="Goldberg J."/>
            <person name="Griggs A."/>
            <person name="Gujja S."/>
            <person name="Heilman E."/>
            <person name="Heiman D."/>
            <person name="Howarth C."/>
            <person name="Mehta T."/>
            <person name="Neiman D."/>
            <person name="Pearson M."/>
            <person name="Roberts A."/>
            <person name="Saif S."/>
            <person name="Shea T."/>
            <person name="Shenoy N."/>
            <person name="Sisk P."/>
            <person name="Stolte C."/>
            <person name="Sykes S."/>
            <person name="White J."/>
            <person name="Yandava C."/>
            <person name="Haas B."/>
            <person name="Nusbaum C."/>
            <person name="Birren B."/>
        </authorList>
    </citation>
    <scope>NUCLEOTIDE SEQUENCE [LARGE SCALE GENOMIC DNA]</scope>
    <source>
        <strain evidence="1 2">NRRL 6337</strain>
    </source>
</reference>
<dbReference type="OrthoDB" id="2426605at2759"/>
<protein>
    <submittedName>
        <fullName evidence="1">Uncharacterized protein</fullName>
    </submittedName>
</protein>
<dbReference type="AlphaFoldDB" id="A0A086TLZ3"/>
<dbReference type="EMBL" id="KN042429">
    <property type="protein sequence ID" value="KFH62970.1"/>
    <property type="molecule type" value="Genomic_DNA"/>
</dbReference>
<sequence>MEGVMNAHVNNGSVRDGRAAPPFFFLKAKPSGPDIVFYIQVKDKWFPVFVQLKLRQILTTSDVKAALKTVSAPIIETHMNDLGSFCPTDNTFINMITAYPATVVDKLPPRPNYEYKLRTLSKSKQKPTQIEVIIDKNNISKIFSRDHVDYLDGIKGSMKRQAEVMQEAENIKKTKKK</sequence>
<accession>A0A086TLZ3</accession>